<dbReference type="AlphaFoldDB" id="A0A9P6L8T3"/>
<sequence length="276" mass="30844">MIEKIYIIRHGFRLNWVTTNWTSPTGLPRDPPLAAYGEAQAEEVAQYILSLPEDERPTAVFSSPFYRCLQTTQPTAQALKLPLYVDHGLGEWYLPVAPGTGLHPRPASASTLKQWFPEIDPAGWSTTWYPSRRGEDIEQIHDRVDGYLSVFLPHLERVYPKHRVIMLVSHAATIIALVRGLVGDRGLPVRVGCCTLSELVRKEGGDRGVIGGWEVKRFVDGAHLKDGALRDWGFEDIEIAHGKVIHDRGEADSTLEEDQPVGSQVPDIQVQIPARM</sequence>
<protein>
    <submittedName>
        <fullName evidence="1">Histidine phosphatase superfamily</fullName>
    </submittedName>
</protein>
<organism evidence="1 2">
    <name type="scientific">Thelephora terrestris</name>
    <dbReference type="NCBI Taxonomy" id="56493"/>
    <lineage>
        <taxon>Eukaryota</taxon>
        <taxon>Fungi</taxon>
        <taxon>Dikarya</taxon>
        <taxon>Basidiomycota</taxon>
        <taxon>Agaricomycotina</taxon>
        <taxon>Agaricomycetes</taxon>
        <taxon>Thelephorales</taxon>
        <taxon>Thelephoraceae</taxon>
        <taxon>Thelephora</taxon>
    </lineage>
</organism>
<dbReference type="InterPro" id="IPR013078">
    <property type="entry name" value="His_Pase_superF_clade-1"/>
</dbReference>
<dbReference type="OrthoDB" id="414418at2759"/>
<proteinExistence type="predicted"/>
<evidence type="ECO:0000313" key="2">
    <source>
        <dbReference type="Proteomes" id="UP000736335"/>
    </source>
</evidence>
<dbReference type="SUPFAM" id="SSF53254">
    <property type="entry name" value="Phosphoglycerate mutase-like"/>
    <property type="match status" value="1"/>
</dbReference>
<evidence type="ECO:0000313" key="1">
    <source>
        <dbReference type="EMBL" id="KAF9787081.1"/>
    </source>
</evidence>
<reference evidence="1" key="1">
    <citation type="journal article" date="2020" name="Nat. Commun.">
        <title>Large-scale genome sequencing of mycorrhizal fungi provides insights into the early evolution of symbiotic traits.</title>
        <authorList>
            <person name="Miyauchi S."/>
            <person name="Kiss E."/>
            <person name="Kuo A."/>
            <person name="Drula E."/>
            <person name="Kohler A."/>
            <person name="Sanchez-Garcia M."/>
            <person name="Morin E."/>
            <person name="Andreopoulos B."/>
            <person name="Barry K.W."/>
            <person name="Bonito G."/>
            <person name="Buee M."/>
            <person name="Carver A."/>
            <person name="Chen C."/>
            <person name="Cichocki N."/>
            <person name="Clum A."/>
            <person name="Culley D."/>
            <person name="Crous P.W."/>
            <person name="Fauchery L."/>
            <person name="Girlanda M."/>
            <person name="Hayes R.D."/>
            <person name="Keri Z."/>
            <person name="LaButti K."/>
            <person name="Lipzen A."/>
            <person name="Lombard V."/>
            <person name="Magnuson J."/>
            <person name="Maillard F."/>
            <person name="Murat C."/>
            <person name="Nolan M."/>
            <person name="Ohm R.A."/>
            <person name="Pangilinan J."/>
            <person name="Pereira M.F."/>
            <person name="Perotto S."/>
            <person name="Peter M."/>
            <person name="Pfister S."/>
            <person name="Riley R."/>
            <person name="Sitrit Y."/>
            <person name="Stielow J.B."/>
            <person name="Szollosi G."/>
            <person name="Zifcakova L."/>
            <person name="Stursova M."/>
            <person name="Spatafora J.W."/>
            <person name="Tedersoo L."/>
            <person name="Vaario L.M."/>
            <person name="Yamada A."/>
            <person name="Yan M."/>
            <person name="Wang P."/>
            <person name="Xu J."/>
            <person name="Bruns T."/>
            <person name="Baldrian P."/>
            <person name="Vilgalys R."/>
            <person name="Dunand C."/>
            <person name="Henrissat B."/>
            <person name="Grigoriev I.V."/>
            <person name="Hibbett D."/>
            <person name="Nagy L.G."/>
            <person name="Martin F.M."/>
        </authorList>
    </citation>
    <scope>NUCLEOTIDE SEQUENCE</scope>
    <source>
        <strain evidence="1">UH-Tt-Lm1</strain>
    </source>
</reference>
<name>A0A9P6L8T3_9AGAM</name>
<dbReference type="CDD" id="cd07067">
    <property type="entry name" value="HP_PGM_like"/>
    <property type="match status" value="1"/>
</dbReference>
<dbReference type="EMBL" id="WIUZ02000005">
    <property type="protein sequence ID" value="KAF9787081.1"/>
    <property type="molecule type" value="Genomic_DNA"/>
</dbReference>
<gene>
    <name evidence="1" type="ORF">BJ322DRAFT_1053584</name>
</gene>
<keyword evidence="2" id="KW-1185">Reference proteome</keyword>
<reference evidence="1" key="2">
    <citation type="submission" date="2020-11" db="EMBL/GenBank/DDBJ databases">
        <authorList>
            <consortium name="DOE Joint Genome Institute"/>
            <person name="Kuo A."/>
            <person name="Miyauchi S."/>
            <person name="Kiss E."/>
            <person name="Drula E."/>
            <person name="Kohler A."/>
            <person name="Sanchez-Garcia M."/>
            <person name="Andreopoulos B."/>
            <person name="Barry K.W."/>
            <person name="Bonito G."/>
            <person name="Buee M."/>
            <person name="Carver A."/>
            <person name="Chen C."/>
            <person name="Cichocki N."/>
            <person name="Clum A."/>
            <person name="Culley D."/>
            <person name="Crous P.W."/>
            <person name="Fauchery L."/>
            <person name="Girlanda M."/>
            <person name="Hayes R."/>
            <person name="Keri Z."/>
            <person name="Labutti K."/>
            <person name="Lipzen A."/>
            <person name="Lombard V."/>
            <person name="Magnuson J."/>
            <person name="Maillard F."/>
            <person name="Morin E."/>
            <person name="Murat C."/>
            <person name="Nolan M."/>
            <person name="Ohm R."/>
            <person name="Pangilinan J."/>
            <person name="Pereira M."/>
            <person name="Perotto S."/>
            <person name="Peter M."/>
            <person name="Riley R."/>
            <person name="Sitrit Y."/>
            <person name="Stielow B."/>
            <person name="Szollosi G."/>
            <person name="Zifcakova L."/>
            <person name="Stursova M."/>
            <person name="Spatafora J.W."/>
            <person name="Tedersoo L."/>
            <person name="Vaario L.-M."/>
            <person name="Yamada A."/>
            <person name="Yan M."/>
            <person name="Wang P."/>
            <person name="Xu J."/>
            <person name="Bruns T."/>
            <person name="Baldrian P."/>
            <person name="Vilgalys R."/>
            <person name="Henrissat B."/>
            <person name="Grigoriev I.V."/>
            <person name="Hibbett D."/>
            <person name="Nagy L.G."/>
            <person name="Martin F.M."/>
        </authorList>
    </citation>
    <scope>NUCLEOTIDE SEQUENCE</scope>
    <source>
        <strain evidence="1">UH-Tt-Lm1</strain>
    </source>
</reference>
<dbReference type="Pfam" id="PF00300">
    <property type="entry name" value="His_Phos_1"/>
    <property type="match status" value="1"/>
</dbReference>
<dbReference type="Proteomes" id="UP000736335">
    <property type="component" value="Unassembled WGS sequence"/>
</dbReference>
<dbReference type="InterPro" id="IPR051710">
    <property type="entry name" value="Phosphatase_SH3-domain"/>
</dbReference>
<comment type="caution">
    <text evidence="1">The sequence shown here is derived from an EMBL/GenBank/DDBJ whole genome shotgun (WGS) entry which is preliminary data.</text>
</comment>
<dbReference type="InterPro" id="IPR029033">
    <property type="entry name" value="His_PPase_superfam"/>
</dbReference>
<dbReference type="SMART" id="SM00855">
    <property type="entry name" value="PGAM"/>
    <property type="match status" value="1"/>
</dbReference>
<dbReference type="PANTHER" id="PTHR16469:SF51">
    <property type="entry name" value="TRANSCRIPTION FACTOR TAU 55 KDA SUBUNIT"/>
    <property type="match status" value="1"/>
</dbReference>
<dbReference type="Gene3D" id="3.40.50.1240">
    <property type="entry name" value="Phosphoglycerate mutase-like"/>
    <property type="match status" value="1"/>
</dbReference>
<accession>A0A9P6L8T3</accession>
<dbReference type="PANTHER" id="PTHR16469">
    <property type="entry name" value="UBIQUITIN-ASSOCIATED AND SH3 DOMAIN-CONTAINING BA-RELATED"/>
    <property type="match status" value="1"/>
</dbReference>